<proteinExistence type="predicted"/>
<dbReference type="Proteomes" id="UP000046392">
    <property type="component" value="Unplaced"/>
</dbReference>
<dbReference type="InterPro" id="IPR051363">
    <property type="entry name" value="RLR_Helicase"/>
</dbReference>
<dbReference type="STRING" id="174720.A0A0N5BSW7"/>
<dbReference type="SUPFAM" id="SSF52540">
    <property type="entry name" value="P-loop containing nucleoside triphosphate hydrolases"/>
    <property type="match status" value="1"/>
</dbReference>
<evidence type="ECO:0000259" key="1">
    <source>
        <dbReference type="PROSITE" id="PS51789"/>
    </source>
</evidence>
<dbReference type="Gene3D" id="2.170.150.30">
    <property type="entry name" value="RIG-I-like receptor, C-terminal regulatory domain"/>
    <property type="match status" value="1"/>
</dbReference>
<dbReference type="PANTHER" id="PTHR14074">
    <property type="entry name" value="HELICASE WITH DEATH DOMAIN-RELATED"/>
    <property type="match status" value="1"/>
</dbReference>
<dbReference type="GO" id="GO:0005737">
    <property type="term" value="C:cytoplasm"/>
    <property type="evidence" value="ECO:0007669"/>
    <property type="project" value="TreeGrafter"/>
</dbReference>
<accession>A0A0N5BSW7</accession>
<dbReference type="Pfam" id="PF00271">
    <property type="entry name" value="Helicase_C"/>
    <property type="match status" value="1"/>
</dbReference>
<dbReference type="PROSITE" id="PS51789">
    <property type="entry name" value="RLR_CTR"/>
    <property type="match status" value="1"/>
</dbReference>
<dbReference type="InterPro" id="IPR027417">
    <property type="entry name" value="P-loop_NTPase"/>
</dbReference>
<keyword evidence="2" id="KW-1185">Reference proteome</keyword>
<dbReference type="InterPro" id="IPR021673">
    <property type="entry name" value="RLR_CTR"/>
</dbReference>
<dbReference type="Pfam" id="PF11648">
    <property type="entry name" value="RIG-I_C-RD"/>
    <property type="match status" value="1"/>
</dbReference>
<sequence length="1021" mass="119965">MAFESDFILDINDLPLSHFYTYKYEIIEYFMLPNSDEWLRKLISKAKTEHDILEITKICTKGRFYTCKKYYEMYDPHHDKEFIMNALKVLPVDIKNHAILKDIPQFSLSLYSQLFLKKYDERVFEKILLCTKWHDIYERFNSNSKYQVFCEKIKKEFDRYPGCADYLGCLFLRELPFIDYFKNIENNWYYDLRVAYAESDLNRAILMQFNPDFFPFLKGIKMKREAEEKKRRRLLGESLQIDNIKLPDVPKTLRIQSKYLDYLPEASKKAVGTLEASKKAVGTLQPLKSYQLELVSSVDNDTKNHILWIPEKAGKISIISHIANNHFQLHCKEQQLTRILLLVPHFKYVHDYKNYLRGLCSDLLNVDGIADYERSFTNINSILAHDFVIMSGQMFLDLLKVNNPDYKLYLQDFSLIFMDHCEISLEGHPYCSFIKFYNENNYKKPKLIGITESLGRHLENNEDNSMNALCDLCYNFSASKIDIVKNNADDFYKDVSKGFQEIVICLSTPNFFIQVINRESYTIEKEISNVLSKLLGDENFEELKFPGIEDTGTYYGYCDNVIQIIQQQSDENIKKSLLSAIDFLSCLSFTLSIHNVIPTEYSFENCVSTLRRWSQNCDESQPLSKKLLESYNRILQSRNDPKYKTIIDEKKLSLVRLEHIIKQSIKKNFKSKIFIRVSSEIVALTLDRWLSNNDFMEKYNCIHTYVINVSDQDPQNEEEDTIYHDRIRKFKDGKINILISTDVSQNDIDISTLDCFISYNCPITYTKYIGNFKTTDGYPKNMALIVTEGLLELDDQKLFEKDRMTNCIVRRLRKMSDYEFQSLIEERKKSNDIRNKNYVEVMKEYCNKNENAVYDISCSSCMTYLCSSKDVGIFENITNIIVTPDIWSKVTYVIDKHYKYTRAFMRVGLVCCKVCKKNNGVDDIDENNTLGTVIKLRQGFVIKLAPKNLFFTDTVTKEQHYKRGWNAVETNLSLGNEISEDDFLEYCQESMCRDPEMHLIFMKKMSNYISVCRSSVYHKDI</sequence>
<dbReference type="PANTHER" id="PTHR14074:SF16">
    <property type="entry name" value="ANTIVIRAL INNATE IMMUNE RESPONSE RECEPTOR RIG-I"/>
    <property type="match status" value="1"/>
</dbReference>
<dbReference type="AlphaFoldDB" id="A0A0N5BSW7"/>
<dbReference type="InterPro" id="IPR001650">
    <property type="entry name" value="Helicase_C-like"/>
</dbReference>
<dbReference type="WBParaSite" id="SPAL_0000895800.1">
    <property type="protein sequence ID" value="SPAL_0000895800.1"/>
    <property type="gene ID" value="SPAL_0000895800"/>
</dbReference>
<reference evidence="3" key="1">
    <citation type="submission" date="2017-02" db="UniProtKB">
        <authorList>
            <consortium name="WormBaseParasite"/>
        </authorList>
    </citation>
    <scope>IDENTIFICATION</scope>
</reference>
<feature type="domain" description="RLR CTR" evidence="1">
    <location>
        <begin position="844"/>
        <end position="982"/>
    </location>
</feature>
<name>A0A0N5BSW7_STREA</name>
<evidence type="ECO:0000313" key="2">
    <source>
        <dbReference type="Proteomes" id="UP000046392"/>
    </source>
</evidence>
<evidence type="ECO:0000313" key="3">
    <source>
        <dbReference type="WBParaSite" id="SPAL_0000895800.1"/>
    </source>
</evidence>
<organism evidence="2 3">
    <name type="scientific">Strongyloides papillosus</name>
    <name type="common">Intestinal threadworm</name>
    <dbReference type="NCBI Taxonomy" id="174720"/>
    <lineage>
        <taxon>Eukaryota</taxon>
        <taxon>Metazoa</taxon>
        <taxon>Ecdysozoa</taxon>
        <taxon>Nematoda</taxon>
        <taxon>Chromadorea</taxon>
        <taxon>Rhabditida</taxon>
        <taxon>Tylenchina</taxon>
        <taxon>Panagrolaimomorpha</taxon>
        <taxon>Strongyloidoidea</taxon>
        <taxon>Strongyloididae</taxon>
        <taxon>Strongyloides</taxon>
    </lineage>
</organism>
<dbReference type="Gene3D" id="3.40.50.300">
    <property type="entry name" value="P-loop containing nucleotide triphosphate hydrolases"/>
    <property type="match status" value="2"/>
</dbReference>
<dbReference type="InterPro" id="IPR038557">
    <property type="entry name" value="RLR_C_sf"/>
</dbReference>
<dbReference type="Gene3D" id="1.20.1320.30">
    <property type="match status" value="1"/>
</dbReference>
<protein>
    <submittedName>
        <fullName evidence="3">RLR CTR domain-containing protein</fullName>
    </submittedName>
</protein>